<accession>A0AAE0IH48</accession>
<gene>
    <name evidence="2" type="ORF">B0T19DRAFT_429478</name>
</gene>
<evidence type="ECO:0000256" key="1">
    <source>
        <dbReference type="SAM" id="SignalP"/>
    </source>
</evidence>
<feature type="chain" id="PRO_5041937408" evidence="1">
    <location>
        <begin position="22"/>
        <end position="118"/>
    </location>
</feature>
<keyword evidence="3" id="KW-1185">Reference proteome</keyword>
<dbReference type="EMBL" id="JAUEPO010000004">
    <property type="protein sequence ID" value="KAK3324810.1"/>
    <property type="molecule type" value="Genomic_DNA"/>
</dbReference>
<protein>
    <submittedName>
        <fullName evidence="2">Uncharacterized protein</fullName>
    </submittedName>
</protein>
<reference evidence="2" key="2">
    <citation type="submission" date="2023-06" db="EMBL/GenBank/DDBJ databases">
        <authorList>
            <consortium name="Lawrence Berkeley National Laboratory"/>
            <person name="Haridas S."/>
            <person name="Hensen N."/>
            <person name="Bonometti L."/>
            <person name="Westerberg I."/>
            <person name="Brannstrom I.O."/>
            <person name="Guillou S."/>
            <person name="Cros-Aarteil S."/>
            <person name="Calhoun S."/>
            <person name="Kuo A."/>
            <person name="Mondo S."/>
            <person name="Pangilinan J."/>
            <person name="Riley R."/>
            <person name="Labutti K."/>
            <person name="Andreopoulos B."/>
            <person name="Lipzen A."/>
            <person name="Chen C."/>
            <person name="Yanf M."/>
            <person name="Daum C."/>
            <person name="Ng V."/>
            <person name="Clum A."/>
            <person name="Steindorff A."/>
            <person name="Ohm R."/>
            <person name="Martin F."/>
            <person name="Silar P."/>
            <person name="Natvig D."/>
            <person name="Lalanne C."/>
            <person name="Gautier V."/>
            <person name="Ament-Velasquez S.L."/>
            <person name="Kruys A."/>
            <person name="Hutchinson M.I."/>
            <person name="Powell A.J."/>
            <person name="Barry K."/>
            <person name="Miller A.N."/>
            <person name="Grigoriev I.V."/>
            <person name="Debuchy R."/>
            <person name="Gladieux P."/>
            <person name="Thoren M.H."/>
            <person name="Johannesson H."/>
        </authorList>
    </citation>
    <scope>NUCLEOTIDE SEQUENCE</scope>
    <source>
        <strain evidence="2">SMH4131-1</strain>
    </source>
</reference>
<organism evidence="2 3">
    <name type="scientific">Cercophora scortea</name>
    <dbReference type="NCBI Taxonomy" id="314031"/>
    <lineage>
        <taxon>Eukaryota</taxon>
        <taxon>Fungi</taxon>
        <taxon>Dikarya</taxon>
        <taxon>Ascomycota</taxon>
        <taxon>Pezizomycotina</taxon>
        <taxon>Sordariomycetes</taxon>
        <taxon>Sordariomycetidae</taxon>
        <taxon>Sordariales</taxon>
        <taxon>Lasiosphaeriaceae</taxon>
        <taxon>Cercophora</taxon>
    </lineage>
</organism>
<dbReference type="AlphaFoldDB" id="A0AAE0IH48"/>
<feature type="signal peptide" evidence="1">
    <location>
        <begin position="1"/>
        <end position="21"/>
    </location>
</feature>
<reference evidence="2" key="1">
    <citation type="journal article" date="2023" name="Mol. Phylogenet. Evol.">
        <title>Genome-scale phylogeny and comparative genomics of the fungal order Sordariales.</title>
        <authorList>
            <person name="Hensen N."/>
            <person name="Bonometti L."/>
            <person name="Westerberg I."/>
            <person name="Brannstrom I.O."/>
            <person name="Guillou S."/>
            <person name="Cros-Aarteil S."/>
            <person name="Calhoun S."/>
            <person name="Haridas S."/>
            <person name="Kuo A."/>
            <person name="Mondo S."/>
            <person name="Pangilinan J."/>
            <person name="Riley R."/>
            <person name="LaButti K."/>
            <person name="Andreopoulos B."/>
            <person name="Lipzen A."/>
            <person name="Chen C."/>
            <person name="Yan M."/>
            <person name="Daum C."/>
            <person name="Ng V."/>
            <person name="Clum A."/>
            <person name="Steindorff A."/>
            <person name="Ohm R.A."/>
            <person name="Martin F."/>
            <person name="Silar P."/>
            <person name="Natvig D.O."/>
            <person name="Lalanne C."/>
            <person name="Gautier V."/>
            <person name="Ament-Velasquez S.L."/>
            <person name="Kruys A."/>
            <person name="Hutchinson M.I."/>
            <person name="Powell A.J."/>
            <person name="Barry K."/>
            <person name="Miller A.N."/>
            <person name="Grigoriev I.V."/>
            <person name="Debuchy R."/>
            <person name="Gladieux P."/>
            <person name="Hiltunen Thoren M."/>
            <person name="Johannesson H."/>
        </authorList>
    </citation>
    <scope>NUCLEOTIDE SEQUENCE</scope>
    <source>
        <strain evidence="2">SMH4131-1</strain>
    </source>
</reference>
<evidence type="ECO:0000313" key="3">
    <source>
        <dbReference type="Proteomes" id="UP001286456"/>
    </source>
</evidence>
<sequence length="118" mass="12738">MQLIPALVALSTLSGIASTAAIEPRIPILGIFQVSTIAQCPLQNKEWLEYALGTASQTCHNFYQNATMGALNVDYWIPQCLLTVFNTFDCSDPGIISGHGCWSPPGGIKGYKVTCPYL</sequence>
<keyword evidence="1" id="KW-0732">Signal</keyword>
<name>A0AAE0IH48_9PEZI</name>
<dbReference type="Proteomes" id="UP001286456">
    <property type="component" value="Unassembled WGS sequence"/>
</dbReference>
<proteinExistence type="predicted"/>
<evidence type="ECO:0000313" key="2">
    <source>
        <dbReference type="EMBL" id="KAK3324810.1"/>
    </source>
</evidence>
<comment type="caution">
    <text evidence="2">The sequence shown here is derived from an EMBL/GenBank/DDBJ whole genome shotgun (WGS) entry which is preliminary data.</text>
</comment>